<dbReference type="GO" id="GO:0032543">
    <property type="term" value="P:mitochondrial translation"/>
    <property type="evidence" value="ECO:0007669"/>
    <property type="project" value="InterPro"/>
</dbReference>
<dbReference type="SUPFAM" id="SSF47072">
    <property type="entry name" value="Cysteine alpha-hairpin motif"/>
    <property type="match status" value="1"/>
</dbReference>
<feature type="region of interest" description="Disordered" evidence="1">
    <location>
        <begin position="1"/>
        <end position="20"/>
    </location>
</feature>
<evidence type="ECO:0000313" key="3">
    <source>
        <dbReference type="Proteomes" id="UP001372834"/>
    </source>
</evidence>
<name>A0AAN8RUQ8_POLSC</name>
<dbReference type="AlphaFoldDB" id="A0AAN8RUQ8"/>
<dbReference type="InterPro" id="IPR009069">
    <property type="entry name" value="Cys_alpha_HP_mot_SF"/>
</dbReference>
<dbReference type="GO" id="GO:0003723">
    <property type="term" value="F:RNA binding"/>
    <property type="evidence" value="ECO:0007669"/>
    <property type="project" value="TreeGrafter"/>
</dbReference>
<evidence type="ECO:0000256" key="1">
    <source>
        <dbReference type="SAM" id="MobiDB-lite"/>
    </source>
</evidence>
<accession>A0AAN8RUQ8</accession>
<reference evidence="2 3" key="1">
    <citation type="submission" date="2023-10" db="EMBL/GenBank/DDBJ databases">
        <title>Genomes of two closely related lineages of the louse Polyplax serrata with different host specificities.</title>
        <authorList>
            <person name="Martinu J."/>
            <person name="Tarabai H."/>
            <person name="Stefka J."/>
            <person name="Hypsa V."/>
        </authorList>
    </citation>
    <scope>NUCLEOTIDE SEQUENCE [LARGE SCALE GENOMIC DNA]</scope>
    <source>
        <strain evidence="2">HR10_N</strain>
    </source>
</reference>
<organism evidence="2 3">
    <name type="scientific">Polyplax serrata</name>
    <name type="common">Common mouse louse</name>
    <dbReference type="NCBI Taxonomy" id="468196"/>
    <lineage>
        <taxon>Eukaryota</taxon>
        <taxon>Metazoa</taxon>
        <taxon>Ecdysozoa</taxon>
        <taxon>Arthropoda</taxon>
        <taxon>Hexapoda</taxon>
        <taxon>Insecta</taxon>
        <taxon>Pterygota</taxon>
        <taxon>Neoptera</taxon>
        <taxon>Paraneoptera</taxon>
        <taxon>Psocodea</taxon>
        <taxon>Troctomorpha</taxon>
        <taxon>Phthiraptera</taxon>
        <taxon>Anoplura</taxon>
        <taxon>Polyplacidae</taxon>
        <taxon>Polyplax</taxon>
    </lineage>
</organism>
<comment type="caution">
    <text evidence="2">The sequence shown here is derived from an EMBL/GenBank/DDBJ whole genome shotgun (WGS) entry which is preliminary data.</text>
</comment>
<dbReference type="EMBL" id="JAWJWE010000037">
    <property type="protein sequence ID" value="KAK6625211.1"/>
    <property type="molecule type" value="Genomic_DNA"/>
</dbReference>
<dbReference type="PANTHER" id="PTHR31278">
    <property type="entry name" value="CHCHD1"/>
    <property type="match status" value="1"/>
</dbReference>
<proteinExistence type="predicted"/>
<dbReference type="InterPro" id="IPR033620">
    <property type="entry name" value="Ribosomal_mS37_met"/>
</dbReference>
<dbReference type="GO" id="GO:0005761">
    <property type="term" value="C:mitochondrial ribosome"/>
    <property type="evidence" value="ECO:0007669"/>
    <property type="project" value="InterPro"/>
</dbReference>
<protein>
    <recommendedName>
        <fullName evidence="4">CHCH domain-containing protein</fullName>
    </recommendedName>
</protein>
<gene>
    <name evidence="2" type="ORF">RUM43_005502</name>
</gene>
<sequence>MKISTALLGAARKPQNPNKVPYKEVVPLKLNSQLHSSGAGDQPNICLEEMALMLGCLKKSNYKEELCNKELMRFQKCFLTHERAKNAQKKERAIQSNKEKNGAFVSPINRLLLRFPNL</sequence>
<dbReference type="Proteomes" id="UP001372834">
    <property type="component" value="Unassembled WGS sequence"/>
</dbReference>
<evidence type="ECO:0008006" key="4">
    <source>
        <dbReference type="Google" id="ProtNLM"/>
    </source>
</evidence>
<evidence type="ECO:0000313" key="2">
    <source>
        <dbReference type="EMBL" id="KAK6625211.1"/>
    </source>
</evidence>
<dbReference type="GO" id="GO:0005654">
    <property type="term" value="C:nucleoplasm"/>
    <property type="evidence" value="ECO:0007669"/>
    <property type="project" value="TreeGrafter"/>
</dbReference>
<dbReference type="PANTHER" id="PTHR31278:SF2">
    <property type="entry name" value="SMALL RIBOSOMAL SUBUNIT PROTEIN MS37"/>
    <property type="match status" value="1"/>
</dbReference>